<gene>
    <name evidence="1" type="ORF">BBF96_15300</name>
</gene>
<reference evidence="1 2" key="1">
    <citation type="submission" date="2016-07" db="EMBL/GenBank/DDBJ databases">
        <title>Genome and transcriptome analysis of iron-reducing fermentative bacteria Anoxybacter fermentans.</title>
        <authorList>
            <person name="Zeng X."/>
            <person name="Shao Z."/>
        </authorList>
    </citation>
    <scope>NUCLEOTIDE SEQUENCE [LARGE SCALE GENOMIC DNA]</scope>
    <source>
        <strain evidence="1 2">DY22613</strain>
    </source>
</reference>
<evidence type="ECO:0000313" key="2">
    <source>
        <dbReference type="Proteomes" id="UP000267250"/>
    </source>
</evidence>
<keyword evidence="2" id="KW-1185">Reference proteome</keyword>
<evidence type="ECO:0000313" key="1">
    <source>
        <dbReference type="EMBL" id="AZR74620.1"/>
    </source>
</evidence>
<dbReference type="EMBL" id="CP016379">
    <property type="protein sequence ID" value="AZR74620.1"/>
    <property type="molecule type" value="Genomic_DNA"/>
</dbReference>
<organism evidence="1 2">
    <name type="scientific">Anoxybacter fermentans</name>
    <dbReference type="NCBI Taxonomy" id="1323375"/>
    <lineage>
        <taxon>Bacteria</taxon>
        <taxon>Bacillati</taxon>
        <taxon>Bacillota</taxon>
        <taxon>Clostridia</taxon>
        <taxon>Halanaerobiales</taxon>
        <taxon>Anoxybacter</taxon>
    </lineage>
</organism>
<protein>
    <recommendedName>
        <fullName evidence="3">Glutamate decarboxylase</fullName>
    </recommendedName>
</protein>
<dbReference type="KEGG" id="aft:BBF96_15300"/>
<dbReference type="RefSeq" id="WP_127017983.1">
    <property type="nucleotide sequence ID" value="NZ_CP016379.1"/>
</dbReference>
<accession>A0A3Q9HSK1</accession>
<dbReference type="AlphaFoldDB" id="A0A3Q9HSK1"/>
<evidence type="ECO:0008006" key="3">
    <source>
        <dbReference type="Google" id="ProtNLM"/>
    </source>
</evidence>
<sequence>MWQVVYIASNKKQAENMKNRLIQEGFLVKIEPMGSKESDGYQILVPEGEALEVADFLSQSYDY</sequence>
<proteinExistence type="predicted"/>
<name>A0A3Q9HSK1_9FIRM</name>
<dbReference type="OrthoDB" id="1684603at2"/>
<dbReference type="Proteomes" id="UP000267250">
    <property type="component" value="Chromosome"/>
</dbReference>